<comment type="similarity">
    <text evidence="2">Belongs to the GtrA family.</text>
</comment>
<comment type="caution">
    <text evidence="8">The sequence shown here is derived from an EMBL/GenBank/DDBJ whole genome shotgun (WGS) entry which is preliminary data.</text>
</comment>
<feature type="transmembrane region" description="Helical" evidence="6">
    <location>
        <begin position="34"/>
        <end position="53"/>
    </location>
</feature>
<keyword evidence="4 6" id="KW-1133">Transmembrane helix</keyword>
<dbReference type="Proteomes" id="UP001227831">
    <property type="component" value="Unassembled WGS sequence"/>
</dbReference>
<dbReference type="InterPro" id="IPR007267">
    <property type="entry name" value="GtrA_DPMS_TM"/>
</dbReference>
<name>A0ABU1AB65_9LACO</name>
<evidence type="ECO:0000256" key="4">
    <source>
        <dbReference type="ARBA" id="ARBA00022989"/>
    </source>
</evidence>
<dbReference type="EMBL" id="JAVCWF010000001">
    <property type="protein sequence ID" value="MDQ7938164.1"/>
    <property type="molecule type" value="Genomic_DNA"/>
</dbReference>
<evidence type="ECO:0000313" key="9">
    <source>
        <dbReference type="Proteomes" id="UP001227831"/>
    </source>
</evidence>
<feature type="transmembrane region" description="Helical" evidence="6">
    <location>
        <begin position="65"/>
        <end position="83"/>
    </location>
</feature>
<feature type="transmembrane region" description="Helical" evidence="6">
    <location>
        <begin position="103"/>
        <end position="122"/>
    </location>
</feature>
<comment type="subcellular location">
    <subcellularLocation>
        <location evidence="1">Membrane</location>
        <topology evidence="1">Multi-pass membrane protein</topology>
    </subcellularLocation>
</comment>
<evidence type="ECO:0000256" key="6">
    <source>
        <dbReference type="SAM" id="Phobius"/>
    </source>
</evidence>
<proteinExistence type="inferred from homology"/>
<keyword evidence="3 6" id="KW-0812">Transmembrane</keyword>
<evidence type="ECO:0000256" key="2">
    <source>
        <dbReference type="ARBA" id="ARBA00009399"/>
    </source>
</evidence>
<feature type="domain" description="GtrA/DPMS transmembrane" evidence="7">
    <location>
        <begin position="34"/>
        <end position="148"/>
    </location>
</feature>
<gene>
    <name evidence="8" type="ORF">RA086_11150</name>
</gene>
<reference evidence="8 9" key="1">
    <citation type="journal article" date="2023" name="Int. J. Syst. Evol. Microbiol.">
        <title>Lactiplantibacillus brownii sp. nov., a novel psychrotolerant species isolated from sauerkraut.</title>
        <authorList>
            <person name="Heng Y.C."/>
            <person name="Silvaraju S."/>
            <person name="Lee J.K.Y."/>
            <person name="Kittelmann S."/>
        </authorList>
    </citation>
    <scope>NUCLEOTIDE SEQUENCE [LARGE SCALE GENOMIC DNA]</scope>
    <source>
        <strain evidence="8 9">WILCCON 0030</strain>
    </source>
</reference>
<evidence type="ECO:0000313" key="8">
    <source>
        <dbReference type="EMBL" id="MDQ7938164.1"/>
    </source>
</evidence>
<evidence type="ECO:0000259" key="7">
    <source>
        <dbReference type="Pfam" id="PF04138"/>
    </source>
</evidence>
<organism evidence="8 9">
    <name type="scientific">Lactiplantibacillus brownii</name>
    <dbReference type="NCBI Taxonomy" id="3069269"/>
    <lineage>
        <taxon>Bacteria</taxon>
        <taxon>Bacillati</taxon>
        <taxon>Bacillota</taxon>
        <taxon>Bacilli</taxon>
        <taxon>Lactobacillales</taxon>
        <taxon>Lactobacillaceae</taxon>
        <taxon>Lactiplantibacillus</taxon>
    </lineage>
</organism>
<dbReference type="PANTHER" id="PTHR38459:SF5">
    <property type="entry name" value="CELL WALL TEICHOIC ACID GLYCOSYLATION PROTEIN GTCA"/>
    <property type="match status" value="1"/>
</dbReference>
<evidence type="ECO:0000256" key="5">
    <source>
        <dbReference type="ARBA" id="ARBA00023136"/>
    </source>
</evidence>
<keyword evidence="9" id="KW-1185">Reference proteome</keyword>
<dbReference type="InterPro" id="IPR051401">
    <property type="entry name" value="GtrA_CellWall_Glycosyl"/>
</dbReference>
<keyword evidence="5 6" id="KW-0472">Membrane</keyword>
<evidence type="ECO:0000256" key="1">
    <source>
        <dbReference type="ARBA" id="ARBA00004141"/>
    </source>
</evidence>
<dbReference type="PANTHER" id="PTHR38459">
    <property type="entry name" value="PROPHAGE BACTOPRENOL-LINKED GLUCOSE TRANSLOCASE HOMOLOG"/>
    <property type="match status" value="1"/>
</dbReference>
<evidence type="ECO:0000256" key="3">
    <source>
        <dbReference type="ARBA" id="ARBA00022692"/>
    </source>
</evidence>
<dbReference type="Pfam" id="PF04138">
    <property type="entry name" value="GtrA_DPMS_TM"/>
    <property type="match status" value="1"/>
</dbReference>
<sequence>MDKDKKRPVPHTEAELEEEIEAVEEKANNELQLYALWGVITVVFNVALFYLLYHTFGIEYQVANLIDWFLSVLFSFIVNKMFVFQHETKSLVKEVGTFYGTRVATYLIEAVILWLGISVLSVNGTMTKVIGHGIALVANYFLSKWLVFKKD</sequence>
<dbReference type="RefSeq" id="WP_308703859.1">
    <property type="nucleotide sequence ID" value="NZ_AP027463.1"/>
</dbReference>
<feature type="transmembrane region" description="Helical" evidence="6">
    <location>
        <begin position="129"/>
        <end position="148"/>
    </location>
</feature>
<protein>
    <submittedName>
        <fullName evidence="8">GtrA family protein</fullName>
    </submittedName>
</protein>
<accession>A0ABU1AB65</accession>